<protein>
    <submittedName>
        <fullName evidence="2">Uncharacterized protein</fullName>
    </submittedName>
</protein>
<feature type="compositionally biased region" description="Pro residues" evidence="1">
    <location>
        <begin position="159"/>
        <end position="170"/>
    </location>
</feature>
<accession>A0A857D1A1</accession>
<sequence length="276" mass="30266">MGGLFLLDWWLSIPPADAPHQLAGPVDTRPPFLDTSKLPSGVKYRYFVQATDWYGTIHGYNGTSVSEGVASVFEAFGPVTLQRVDLNIQLGRKNVIVSYETGDGFVLAIESAIPEFRRPYYTPGSTRIVRVEIVNTGQVITDNKAPLAPLPFTFAPPGKLNPPPLPPSPPATDKNKDKKETPDDRKFPGPIFGDFPSKPDNDQNSDEDKDTDKNPDKNPNPDGLKPNPEPKDKLDPKSKLGLKPVPTTEPKEPKTTPTGPHPSPPDSPFPLFPLFR</sequence>
<name>A0A857D1A1_MICAE</name>
<dbReference type="AlphaFoldDB" id="A0A857D1A1"/>
<dbReference type="RefSeq" id="WP_158199332.1">
    <property type="nucleotide sequence ID" value="NZ_CP046973.1"/>
</dbReference>
<proteinExistence type="predicted"/>
<evidence type="ECO:0000256" key="1">
    <source>
        <dbReference type="SAM" id="MobiDB-lite"/>
    </source>
</evidence>
<gene>
    <name evidence="2" type="ORF">GQR42_06475</name>
</gene>
<dbReference type="EMBL" id="CP046973">
    <property type="protein sequence ID" value="QGZ89275.1"/>
    <property type="molecule type" value="Genomic_DNA"/>
</dbReference>
<evidence type="ECO:0000313" key="2">
    <source>
        <dbReference type="EMBL" id="QGZ89275.1"/>
    </source>
</evidence>
<feature type="region of interest" description="Disordered" evidence="1">
    <location>
        <begin position="151"/>
        <end position="276"/>
    </location>
</feature>
<dbReference type="Proteomes" id="UP000438345">
    <property type="component" value="Chromosome"/>
</dbReference>
<evidence type="ECO:0000313" key="3">
    <source>
        <dbReference type="Proteomes" id="UP000438345"/>
    </source>
</evidence>
<feature type="compositionally biased region" description="Basic and acidic residues" evidence="1">
    <location>
        <begin position="173"/>
        <end position="187"/>
    </location>
</feature>
<feature type="compositionally biased region" description="Pro residues" evidence="1">
    <location>
        <begin position="259"/>
        <end position="276"/>
    </location>
</feature>
<organism evidence="2 3">
    <name type="scientific">Microcystis aeruginosa FD4</name>
    <dbReference type="NCBI Taxonomy" id="2686288"/>
    <lineage>
        <taxon>Bacteria</taxon>
        <taxon>Bacillati</taxon>
        <taxon>Cyanobacteriota</taxon>
        <taxon>Cyanophyceae</taxon>
        <taxon>Oscillatoriophycideae</taxon>
        <taxon>Chroococcales</taxon>
        <taxon>Microcystaceae</taxon>
        <taxon>Microcystis</taxon>
    </lineage>
</organism>
<feature type="compositionally biased region" description="Basic and acidic residues" evidence="1">
    <location>
        <begin position="228"/>
        <end position="238"/>
    </location>
</feature>
<reference evidence="2 3" key="1">
    <citation type="submission" date="2019-12" db="EMBL/GenBank/DDBJ databases">
        <title>Complete genome sequence of Microcystis aeruginosa strain FD4.</title>
        <authorList>
            <person name="Urakawa H."/>
        </authorList>
    </citation>
    <scope>NUCLEOTIDE SEQUENCE [LARGE SCALE GENOMIC DNA]</scope>
    <source>
        <strain evidence="2 3">FD4</strain>
    </source>
</reference>